<keyword evidence="3" id="KW-0804">Transcription</keyword>
<dbReference type="SUPFAM" id="SSF48498">
    <property type="entry name" value="Tetracyclin repressor-like, C-terminal domain"/>
    <property type="match status" value="1"/>
</dbReference>
<feature type="DNA-binding region" description="H-T-H motif" evidence="4">
    <location>
        <begin position="33"/>
        <end position="52"/>
    </location>
</feature>
<keyword evidence="1" id="KW-0805">Transcription regulation</keyword>
<dbReference type="Gene3D" id="1.10.357.10">
    <property type="entry name" value="Tetracycline Repressor, domain 2"/>
    <property type="match status" value="1"/>
</dbReference>
<dbReference type="GO" id="GO:0003677">
    <property type="term" value="F:DNA binding"/>
    <property type="evidence" value="ECO:0007669"/>
    <property type="project" value="UniProtKB-UniRule"/>
</dbReference>
<dbReference type="PANTHER" id="PTHR47506:SF1">
    <property type="entry name" value="HTH-TYPE TRANSCRIPTIONAL REGULATOR YJDC"/>
    <property type="match status" value="1"/>
</dbReference>
<dbReference type="OrthoDB" id="4214267at2"/>
<dbReference type="Pfam" id="PF00440">
    <property type="entry name" value="TetR_N"/>
    <property type="match status" value="1"/>
</dbReference>
<dbReference type="RefSeq" id="WP_123665423.1">
    <property type="nucleotide sequence ID" value="NZ_RJKE01000001.1"/>
</dbReference>
<evidence type="ECO:0000313" key="7">
    <source>
        <dbReference type="Proteomes" id="UP000272400"/>
    </source>
</evidence>
<reference evidence="6 7" key="1">
    <citation type="submission" date="2018-11" db="EMBL/GenBank/DDBJ databases">
        <title>Sequencing the genomes of 1000 actinobacteria strains.</title>
        <authorList>
            <person name="Klenk H.-P."/>
        </authorList>
    </citation>
    <scope>NUCLEOTIDE SEQUENCE [LARGE SCALE GENOMIC DNA]</scope>
    <source>
        <strain evidence="6 7">DSM 44254</strain>
    </source>
</reference>
<dbReference type="PANTHER" id="PTHR47506">
    <property type="entry name" value="TRANSCRIPTIONAL REGULATORY PROTEIN"/>
    <property type="match status" value="1"/>
</dbReference>
<dbReference type="SUPFAM" id="SSF46689">
    <property type="entry name" value="Homeodomain-like"/>
    <property type="match status" value="1"/>
</dbReference>
<gene>
    <name evidence="6" type="ORF">EDD29_3531</name>
</gene>
<dbReference type="Proteomes" id="UP000272400">
    <property type="component" value="Unassembled WGS sequence"/>
</dbReference>
<evidence type="ECO:0000256" key="1">
    <source>
        <dbReference type="ARBA" id="ARBA00023015"/>
    </source>
</evidence>
<evidence type="ECO:0000256" key="3">
    <source>
        <dbReference type="ARBA" id="ARBA00023163"/>
    </source>
</evidence>
<dbReference type="InterPro" id="IPR036271">
    <property type="entry name" value="Tet_transcr_reg_TetR-rel_C_sf"/>
</dbReference>
<accession>A0A3N1CXK6</accession>
<keyword evidence="7" id="KW-1185">Reference proteome</keyword>
<dbReference type="PRINTS" id="PR00455">
    <property type="entry name" value="HTHTETR"/>
</dbReference>
<organism evidence="6 7">
    <name type="scientific">Actinocorallia herbida</name>
    <dbReference type="NCBI Taxonomy" id="58109"/>
    <lineage>
        <taxon>Bacteria</taxon>
        <taxon>Bacillati</taxon>
        <taxon>Actinomycetota</taxon>
        <taxon>Actinomycetes</taxon>
        <taxon>Streptosporangiales</taxon>
        <taxon>Thermomonosporaceae</taxon>
        <taxon>Actinocorallia</taxon>
    </lineage>
</organism>
<evidence type="ECO:0000259" key="5">
    <source>
        <dbReference type="PROSITE" id="PS50977"/>
    </source>
</evidence>
<name>A0A3N1CXK6_9ACTN</name>
<evidence type="ECO:0000256" key="2">
    <source>
        <dbReference type="ARBA" id="ARBA00023125"/>
    </source>
</evidence>
<sequence>MSGSSGDRAGPSTRDRLLDAAGELFYREGVGVGVEALCRAAGVSKRSMYQLFDGKDEVIAASLARRAPDHRRALLPVAEGPPRERILHVFQRLEELSAEPEFRGCPFVAAAVELKDPAHPASTVARTAKNALTAFFRTEAGRAGAPDPDLLARQLTLAFDGANSTAVIQAAPLDGLATATATALLQAAGL</sequence>
<comment type="caution">
    <text evidence="6">The sequence shown here is derived from an EMBL/GenBank/DDBJ whole genome shotgun (WGS) entry which is preliminary data.</text>
</comment>
<evidence type="ECO:0000256" key="4">
    <source>
        <dbReference type="PROSITE-ProRule" id="PRU00335"/>
    </source>
</evidence>
<dbReference type="AlphaFoldDB" id="A0A3N1CXK6"/>
<protein>
    <submittedName>
        <fullName evidence="6">TetR family transcriptional regulator</fullName>
    </submittedName>
</protein>
<dbReference type="InterPro" id="IPR001647">
    <property type="entry name" value="HTH_TetR"/>
</dbReference>
<feature type="domain" description="HTH tetR-type" evidence="5">
    <location>
        <begin position="11"/>
        <end position="70"/>
    </location>
</feature>
<dbReference type="PROSITE" id="PS50977">
    <property type="entry name" value="HTH_TETR_2"/>
    <property type="match status" value="1"/>
</dbReference>
<evidence type="ECO:0000313" key="6">
    <source>
        <dbReference type="EMBL" id="ROO85976.1"/>
    </source>
</evidence>
<proteinExistence type="predicted"/>
<keyword evidence="2 4" id="KW-0238">DNA-binding</keyword>
<dbReference type="EMBL" id="RJKE01000001">
    <property type="protein sequence ID" value="ROO85976.1"/>
    <property type="molecule type" value="Genomic_DNA"/>
</dbReference>
<dbReference type="InterPro" id="IPR009057">
    <property type="entry name" value="Homeodomain-like_sf"/>
</dbReference>